<evidence type="ECO:0000256" key="1">
    <source>
        <dbReference type="SAM" id="MobiDB-lite"/>
    </source>
</evidence>
<feature type="transmembrane region" description="Helical" evidence="2">
    <location>
        <begin position="186"/>
        <end position="208"/>
    </location>
</feature>
<feature type="transmembrane region" description="Helical" evidence="2">
    <location>
        <begin position="108"/>
        <end position="129"/>
    </location>
</feature>
<feature type="transmembrane region" description="Helical" evidence="2">
    <location>
        <begin position="384"/>
        <end position="405"/>
    </location>
</feature>
<feature type="transmembrane region" description="Helical" evidence="2">
    <location>
        <begin position="83"/>
        <end position="102"/>
    </location>
</feature>
<evidence type="ECO:0000313" key="4">
    <source>
        <dbReference type="Proteomes" id="UP001362999"/>
    </source>
</evidence>
<dbReference type="EMBL" id="JAWWNJ010000171">
    <property type="protein sequence ID" value="KAK6977159.1"/>
    <property type="molecule type" value="Genomic_DNA"/>
</dbReference>
<organism evidence="3 4">
    <name type="scientific">Favolaschia claudopus</name>
    <dbReference type="NCBI Taxonomy" id="2862362"/>
    <lineage>
        <taxon>Eukaryota</taxon>
        <taxon>Fungi</taxon>
        <taxon>Dikarya</taxon>
        <taxon>Basidiomycota</taxon>
        <taxon>Agaricomycotina</taxon>
        <taxon>Agaricomycetes</taxon>
        <taxon>Agaricomycetidae</taxon>
        <taxon>Agaricales</taxon>
        <taxon>Marasmiineae</taxon>
        <taxon>Mycenaceae</taxon>
        <taxon>Favolaschia</taxon>
    </lineage>
</organism>
<accession>A0AAV9ZAI5</accession>
<evidence type="ECO:0000256" key="2">
    <source>
        <dbReference type="SAM" id="Phobius"/>
    </source>
</evidence>
<dbReference type="Proteomes" id="UP001362999">
    <property type="component" value="Unassembled WGS sequence"/>
</dbReference>
<feature type="region of interest" description="Disordered" evidence="1">
    <location>
        <begin position="493"/>
        <end position="512"/>
    </location>
</feature>
<feature type="transmembrane region" description="Helical" evidence="2">
    <location>
        <begin position="57"/>
        <end position="76"/>
    </location>
</feature>
<dbReference type="AlphaFoldDB" id="A0AAV9ZAI5"/>
<gene>
    <name evidence="3" type="ORF">R3P38DRAFT_3125561</name>
</gene>
<keyword evidence="2" id="KW-0812">Transmembrane</keyword>
<proteinExistence type="predicted"/>
<keyword evidence="2" id="KW-0472">Membrane</keyword>
<comment type="caution">
    <text evidence="3">The sequence shown here is derived from an EMBL/GenBank/DDBJ whole genome shotgun (WGS) entry which is preliminary data.</text>
</comment>
<sequence length="512" mass="56671">MPKRRLQFPAFLFNPLLRVWNLRLLLLLSALNIFLNHAANGWYFTTLTSLTFLAPSIVIFHHLTVLILCGTALMDLCLTGIEIASEFVSLVVSTVVTIRSIVRPDDLTLRAVAYCGTFGILLLLSILAVSARIATIAKCDQPLIHQRFSMLGGCRRTHPTYTAFRILFGRAIARPLVRGESKLITIARALVTFGIFFAAPAFAFYSIILVPGTEQIYIKTIYLQDRPSPGNASIFWDSYSSLITANVTVVPFDKQLQVGTCVQEYIGVDCPLLWTDVSQISISMEMPEATSWASVMFASNTAYGLQRDILLNELSVSLFPGSHLVGELTWIRRDLMSPPQWGIPSPAETIYLVEIRNLQPQPYPISTNTIDSTALTGVSTFGGFWTFLSGAYALLFGAHVLYFMLGRRPLSALGIVHIFQQEALIRQWHEDFPAIHTEGGLPGSKHAGIIAFIRDRLVDLDPDPKQVDEEFDSGAQIKKLMIKITSMCAGDHPLQGKSTSGSMGDDLREVTL</sequence>
<protein>
    <recommendedName>
        <fullName evidence="5">Transmembrane protein</fullName>
    </recommendedName>
</protein>
<reference evidence="3 4" key="1">
    <citation type="journal article" date="2024" name="J Genomics">
        <title>Draft genome sequencing and assembly of Favolaschia claudopus CIRM-BRFM 2984 isolated from oak limbs.</title>
        <authorList>
            <person name="Navarro D."/>
            <person name="Drula E."/>
            <person name="Chaduli D."/>
            <person name="Cazenave R."/>
            <person name="Ahrendt S."/>
            <person name="Wang J."/>
            <person name="Lipzen A."/>
            <person name="Daum C."/>
            <person name="Barry K."/>
            <person name="Grigoriev I.V."/>
            <person name="Favel A."/>
            <person name="Rosso M.N."/>
            <person name="Martin F."/>
        </authorList>
    </citation>
    <scope>NUCLEOTIDE SEQUENCE [LARGE SCALE GENOMIC DNA]</scope>
    <source>
        <strain evidence="3 4">CIRM-BRFM 2984</strain>
    </source>
</reference>
<keyword evidence="4" id="KW-1185">Reference proteome</keyword>
<evidence type="ECO:0008006" key="5">
    <source>
        <dbReference type="Google" id="ProtNLM"/>
    </source>
</evidence>
<keyword evidence="2" id="KW-1133">Transmembrane helix</keyword>
<evidence type="ECO:0000313" key="3">
    <source>
        <dbReference type="EMBL" id="KAK6977159.1"/>
    </source>
</evidence>
<name>A0AAV9ZAI5_9AGAR</name>